<dbReference type="SMART" id="SM00320">
    <property type="entry name" value="WD40"/>
    <property type="match status" value="8"/>
</dbReference>
<evidence type="ECO:0000256" key="8">
    <source>
        <dbReference type="SAM" id="MobiDB-lite"/>
    </source>
</evidence>
<comment type="subcellular location">
    <subcellularLocation>
        <location evidence="1">Nucleus</location>
    </subcellularLocation>
</comment>
<dbReference type="Pfam" id="PF00400">
    <property type="entry name" value="WD40"/>
    <property type="match status" value="7"/>
</dbReference>
<gene>
    <name evidence="9" type="ORF">DTER00134_LOCUS533</name>
</gene>
<feature type="repeat" description="WD" evidence="7">
    <location>
        <begin position="462"/>
        <end position="503"/>
    </location>
</feature>
<dbReference type="PROSITE" id="PS50082">
    <property type="entry name" value="WD_REPEATS_2"/>
    <property type="match status" value="6"/>
</dbReference>
<dbReference type="PANTHER" id="PTHR22846">
    <property type="entry name" value="WD40 REPEAT PROTEIN"/>
    <property type="match status" value="1"/>
</dbReference>
<dbReference type="SUPFAM" id="SSF50998">
    <property type="entry name" value="Quinoprotein alcohol dehydrogenase-like"/>
    <property type="match status" value="1"/>
</dbReference>
<dbReference type="AlphaFoldDB" id="A0A7S3VHX2"/>
<proteinExistence type="predicted"/>
<dbReference type="CDD" id="cd00200">
    <property type="entry name" value="WD40"/>
    <property type="match status" value="1"/>
</dbReference>
<evidence type="ECO:0000256" key="6">
    <source>
        <dbReference type="ARBA" id="ARBA00023242"/>
    </source>
</evidence>
<feature type="region of interest" description="Disordered" evidence="8">
    <location>
        <begin position="107"/>
        <end position="189"/>
    </location>
</feature>
<dbReference type="InterPro" id="IPR001680">
    <property type="entry name" value="WD40_rpt"/>
</dbReference>
<dbReference type="Gene3D" id="2.130.10.10">
    <property type="entry name" value="YVTN repeat-like/Quinoprotein amine dehydrogenase"/>
    <property type="match status" value="1"/>
</dbReference>
<protein>
    <submittedName>
        <fullName evidence="9">Uncharacterized protein</fullName>
    </submittedName>
</protein>
<evidence type="ECO:0000256" key="5">
    <source>
        <dbReference type="ARBA" id="ARBA00023163"/>
    </source>
</evidence>
<keyword evidence="2 7" id="KW-0853">WD repeat</keyword>
<dbReference type="InterPro" id="IPR019775">
    <property type="entry name" value="WD40_repeat_CS"/>
</dbReference>
<dbReference type="PRINTS" id="PR00320">
    <property type="entry name" value="GPROTEINBRPT"/>
</dbReference>
<evidence type="ECO:0000256" key="7">
    <source>
        <dbReference type="PROSITE-ProRule" id="PRU00221"/>
    </source>
</evidence>
<dbReference type="SMART" id="SM00667">
    <property type="entry name" value="LisH"/>
    <property type="match status" value="1"/>
</dbReference>
<feature type="repeat" description="WD" evidence="7">
    <location>
        <begin position="245"/>
        <end position="276"/>
    </location>
</feature>
<dbReference type="PROSITE" id="PS00678">
    <property type="entry name" value="WD_REPEATS_1"/>
    <property type="match status" value="3"/>
</dbReference>
<dbReference type="GO" id="GO:0000118">
    <property type="term" value="C:histone deacetylase complex"/>
    <property type="evidence" value="ECO:0007669"/>
    <property type="project" value="TreeGrafter"/>
</dbReference>
<dbReference type="GO" id="GO:0003714">
    <property type="term" value="F:transcription corepressor activity"/>
    <property type="evidence" value="ECO:0007669"/>
    <property type="project" value="InterPro"/>
</dbReference>
<dbReference type="PANTHER" id="PTHR22846:SF2">
    <property type="entry name" value="F-BOX-LIKE_WD REPEAT-CONTAINING PROTEIN EBI"/>
    <property type="match status" value="1"/>
</dbReference>
<keyword evidence="3" id="KW-0677">Repeat</keyword>
<dbReference type="Gene3D" id="1.20.960.30">
    <property type="match status" value="1"/>
</dbReference>
<feature type="repeat" description="WD" evidence="7">
    <location>
        <begin position="369"/>
        <end position="410"/>
    </location>
</feature>
<dbReference type="InterPro" id="IPR006594">
    <property type="entry name" value="LisH"/>
</dbReference>
<keyword evidence="6" id="KW-0539">Nucleus</keyword>
<sequence length="538" mass="59074">MGTTKRHMALLTSDHINYMVFRYLQEAGFTHTAFSFAHESGVTNAPVDPNNVAPGTLIALVQKGMQYLELEANVDGQDGSVDGDFKMLSPEELITLDPDQLRQLVQERREEERAAGGVGGARCQAVAEKRKERMGRGAGKEQKEKQEKGKGQARTERTASQQHQQPAGGRGPAPMEEDHPTPPQLEVPPADVVTLHGHESEVYMCSWSPTELVLASGSGDGTTRIWNLNPGPNFCKSSVLLHEAKSDKAGDVTTIDWNHDGSLLATGSYDGLARIWTKDGKLRQTLDKHVGPVFALKWNKKGDMLLSGSVDKKIIVWDAKAGEVKQVFDHHEAAALDVDWRNNNSFATCSTDMMIYVCRVGEATPLKTFSGHKNEVNAIKWDPSGTWLASCSDDNTAKIWSIKGDGCVHDLREHKKEVYTIRWSPTGPNSPNPHLPLLLATASFDTTVKLWDVEQGRCVHTLRGHTESVYSVAFSPNGRYLATGSFDKSIFVWSVADGSLVRTCQGEAGIYDVSWNEAGDKVAACFANRTVCVVDMRL</sequence>
<feature type="repeat" description="WD" evidence="7">
    <location>
        <begin position="411"/>
        <end position="461"/>
    </location>
</feature>
<dbReference type="PROSITE" id="PS50294">
    <property type="entry name" value="WD_REPEATS_REGION"/>
    <property type="match status" value="6"/>
</dbReference>
<dbReference type="InterPro" id="IPR011047">
    <property type="entry name" value="Quinoprotein_ADH-like_sf"/>
</dbReference>
<dbReference type="FunFam" id="1.20.960.30:FF:000001">
    <property type="entry name" value="F-box-like/WD repeat-containing protein TBL1XR1"/>
    <property type="match status" value="1"/>
</dbReference>
<keyword evidence="5" id="KW-0804">Transcription</keyword>
<organism evidence="9">
    <name type="scientific">Dunaliella tertiolecta</name>
    <name type="common">Green alga</name>
    <dbReference type="NCBI Taxonomy" id="3047"/>
    <lineage>
        <taxon>Eukaryota</taxon>
        <taxon>Viridiplantae</taxon>
        <taxon>Chlorophyta</taxon>
        <taxon>core chlorophytes</taxon>
        <taxon>Chlorophyceae</taxon>
        <taxon>CS clade</taxon>
        <taxon>Chlamydomonadales</taxon>
        <taxon>Dunaliellaceae</taxon>
        <taxon>Dunaliella</taxon>
    </lineage>
</organism>
<reference evidence="9" key="1">
    <citation type="submission" date="2021-01" db="EMBL/GenBank/DDBJ databases">
        <authorList>
            <person name="Corre E."/>
            <person name="Pelletier E."/>
            <person name="Niang G."/>
            <person name="Scheremetjew M."/>
            <person name="Finn R."/>
            <person name="Kale V."/>
            <person name="Holt S."/>
            <person name="Cochrane G."/>
            <person name="Meng A."/>
            <person name="Brown T."/>
            <person name="Cohen L."/>
        </authorList>
    </citation>
    <scope>NUCLEOTIDE SEQUENCE</scope>
    <source>
        <strain evidence="9">CCMP1320</strain>
    </source>
</reference>
<keyword evidence="4" id="KW-0805">Transcription regulation</keyword>
<evidence type="ECO:0000256" key="3">
    <source>
        <dbReference type="ARBA" id="ARBA00022737"/>
    </source>
</evidence>
<evidence type="ECO:0000313" key="9">
    <source>
        <dbReference type="EMBL" id="CAE0485494.1"/>
    </source>
</evidence>
<dbReference type="Pfam" id="PF08513">
    <property type="entry name" value="LisH"/>
    <property type="match status" value="1"/>
</dbReference>
<dbReference type="GO" id="GO:0006357">
    <property type="term" value="P:regulation of transcription by RNA polymerase II"/>
    <property type="evidence" value="ECO:0007669"/>
    <property type="project" value="TreeGrafter"/>
</dbReference>
<dbReference type="FunFam" id="2.130.10.10:FF:000218">
    <property type="entry name" value="WD40 repeat-containing protein HOS15"/>
    <property type="match status" value="1"/>
</dbReference>
<accession>A0A7S3VHX2</accession>
<feature type="compositionally biased region" description="Basic and acidic residues" evidence="8">
    <location>
        <begin position="127"/>
        <end position="157"/>
    </location>
</feature>
<dbReference type="InterPro" id="IPR020472">
    <property type="entry name" value="WD40_PAC1"/>
</dbReference>
<evidence type="ECO:0000256" key="4">
    <source>
        <dbReference type="ARBA" id="ARBA00023015"/>
    </source>
</evidence>
<name>A0A7S3VHX2_DUNTE</name>
<feature type="repeat" description="WD" evidence="7">
    <location>
        <begin position="195"/>
        <end position="229"/>
    </location>
</feature>
<dbReference type="EMBL" id="HBIP01001214">
    <property type="protein sequence ID" value="CAE0485494.1"/>
    <property type="molecule type" value="Transcribed_RNA"/>
</dbReference>
<dbReference type="InterPro" id="IPR045183">
    <property type="entry name" value="Ebi-like"/>
</dbReference>
<dbReference type="InterPro" id="IPR015943">
    <property type="entry name" value="WD40/YVTN_repeat-like_dom_sf"/>
</dbReference>
<feature type="repeat" description="WD" evidence="7">
    <location>
        <begin position="286"/>
        <end position="327"/>
    </location>
</feature>
<evidence type="ECO:0000256" key="1">
    <source>
        <dbReference type="ARBA" id="ARBA00004123"/>
    </source>
</evidence>
<dbReference type="PROSITE" id="PS50896">
    <property type="entry name" value="LISH"/>
    <property type="match status" value="1"/>
</dbReference>
<evidence type="ECO:0000256" key="2">
    <source>
        <dbReference type="ARBA" id="ARBA00022574"/>
    </source>
</evidence>